<organism evidence="19 20">
    <name type="scientific">Marihabitans asiaticum</name>
    <dbReference type="NCBI Taxonomy" id="415218"/>
    <lineage>
        <taxon>Bacteria</taxon>
        <taxon>Bacillati</taxon>
        <taxon>Actinomycetota</taxon>
        <taxon>Actinomycetes</taxon>
        <taxon>Micrococcales</taxon>
        <taxon>Intrasporangiaceae</taxon>
        <taxon>Marihabitans</taxon>
    </lineage>
</organism>
<dbReference type="InterPro" id="IPR005467">
    <property type="entry name" value="His_kinase_dom"/>
</dbReference>
<dbReference type="EC" id="2.7.13.3" evidence="3"/>
<feature type="domain" description="HAMP" evidence="18">
    <location>
        <begin position="252"/>
        <end position="304"/>
    </location>
</feature>
<dbReference type="SMART" id="SM00387">
    <property type="entry name" value="HATPase_c"/>
    <property type="match status" value="1"/>
</dbReference>
<keyword evidence="4" id="KW-1003">Cell membrane</keyword>
<keyword evidence="6" id="KW-0808">Transferase</keyword>
<dbReference type="RefSeq" id="WP_144857145.1">
    <property type="nucleotide sequence ID" value="NZ_BAAAYT010000005.1"/>
</dbReference>
<keyword evidence="5" id="KW-0597">Phosphoprotein</keyword>
<name>A0A560W9N9_9MICO</name>
<evidence type="ECO:0000256" key="5">
    <source>
        <dbReference type="ARBA" id="ARBA00022553"/>
    </source>
</evidence>
<evidence type="ECO:0000256" key="4">
    <source>
        <dbReference type="ARBA" id="ARBA00022475"/>
    </source>
</evidence>
<evidence type="ECO:0000256" key="11">
    <source>
        <dbReference type="ARBA" id="ARBA00022989"/>
    </source>
</evidence>
<comment type="caution">
    <text evidence="19">The sequence shown here is derived from an EMBL/GenBank/DDBJ whole genome shotgun (WGS) entry which is preliminary data.</text>
</comment>
<dbReference type="Proteomes" id="UP000315628">
    <property type="component" value="Unassembled WGS sequence"/>
</dbReference>
<comment type="catalytic activity">
    <reaction evidence="1">
        <text>ATP + protein L-histidine = ADP + protein N-phospho-L-histidine.</text>
        <dbReference type="EC" id="2.7.13.3"/>
    </reaction>
</comment>
<dbReference type="NCBIfam" id="NF040691">
    <property type="entry name" value="MtrAB_MtrB"/>
    <property type="match status" value="1"/>
</dbReference>
<evidence type="ECO:0000259" key="18">
    <source>
        <dbReference type="PROSITE" id="PS50885"/>
    </source>
</evidence>
<gene>
    <name evidence="19" type="ORF">FB557_1660</name>
</gene>
<dbReference type="PROSITE" id="PS50885">
    <property type="entry name" value="HAMP"/>
    <property type="match status" value="1"/>
</dbReference>
<evidence type="ECO:0000256" key="15">
    <source>
        <dbReference type="SAM" id="MobiDB-lite"/>
    </source>
</evidence>
<evidence type="ECO:0000259" key="17">
    <source>
        <dbReference type="PROSITE" id="PS50109"/>
    </source>
</evidence>
<dbReference type="InterPro" id="IPR003661">
    <property type="entry name" value="HisK_dim/P_dom"/>
</dbReference>
<reference evidence="19 20" key="1">
    <citation type="submission" date="2019-06" db="EMBL/GenBank/DDBJ databases">
        <title>Sequencing the genomes of 1000 actinobacteria strains.</title>
        <authorList>
            <person name="Klenk H.-P."/>
        </authorList>
    </citation>
    <scope>NUCLEOTIDE SEQUENCE [LARGE SCALE GENOMIC DNA]</scope>
    <source>
        <strain evidence="19 20">DSM 18935</strain>
    </source>
</reference>
<feature type="domain" description="Histidine kinase" evidence="17">
    <location>
        <begin position="319"/>
        <end position="536"/>
    </location>
</feature>
<dbReference type="PROSITE" id="PS50109">
    <property type="entry name" value="HIS_KIN"/>
    <property type="match status" value="1"/>
</dbReference>
<proteinExistence type="predicted"/>
<evidence type="ECO:0000256" key="2">
    <source>
        <dbReference type="ARBA" id="ARBA00004651"/>
    </source>
</evidence>
<dbReference type="Gene3D" id="3.30.565.10">
    <property type="entry name" value="Histidine kinase-like ATPase, C-terminal domain"/>
    <property type="match status" value="1"/>
</dbReference>
<keyword evidence="12" id="KW-0902">Two-component regulatory system</keyword>
<evidence type="ECO:0000256" key="16">
    <source>
        <dbReference type="SAM" id="Phobius"/>
    </source>
</evidence>
<dbReference type="Gene3D" id="1.10.287.130">
    <property type="match status" value="1"/>
</dbReference>
<feature type="transmembrane region" description="Helical" evidence="16">
    <location>
        <begin position="38"/>
        <end position="58"/>
    </location>
</feature>
<evidence type="ECO:0000256" key="3">
    <source>
        <dbReference type="ARBA" id="ARBA00012438"/>
    </source>
</evidence>
<dbReference type="PRINTS" id="PR00344">
    <property type="entry name" value="BCTRLSENSOR"/>
</dbReference>
<keyword evidence="9 19" id="KW-0418">Kinase</keyword>
<dbReference type="OrthoDB" id="9786919at2"/>
<evidence type="ECO:0000256" key="9">
    <source>
        <dbReference type="ARBA" id="ARBA00022777"/>
    </source>
</evidence>
<keyword evidence="8" id="KW-0547">Nucleotide-binding</keyword>
<dbReference type="GO" id="GO:0005524">
    <property type="term" value="F:ATP binding"/>
    <property type="evidence" value="ECO:0007669"/>
    <property type="project" value="UniProtKB-KW"/>
</dbReference>
<dbReference type="AlphaFoldDB" id="A0A560W9N9"/>
<comment type="subcellular location">
    <subcellularLocation>
        <location evidence="2">Cell membrane</location>
        <topology evidence="2">Multi-pass membrane protein</topology>
    </subcellularLocation>
</comment>
<dbReference type="SMART" id="SM00388">
    <property type="entry name" value="HisKA"/>
    <property type="match status" value="1"/>
</dbReference>
<feature type="transmembrane region" description="Helical" evidence="16">
    <location>
        <begin position="232"/>
        <end position="250"/>
    </location>
</feature>
<evidence type="ECO:0000256" key="8">
    <source>
        <dbReference type="ARBA" id="ARBA00022741"/>
    </source>
</evidence>
<keyword evidence="7 16" id="KW-0812">Transmembrane</keyword>
<dbReference type="CDD" id="cd00082">
    <property type="entry name" value="HisKA"/>
    <property type="match status" value="1"/>
</dbReference>
<keyword evidence="20" id="KW-1185">Reference proteome</keyword>
<dbReference type="InterPro" id="IPR003660">
    <property type="entry name" value="HAMP_dom"/>
</dbReference>
<dbReference type="Pfam" id="PF02518">
    <property type="entry name" value="HATPase_c"/>
    <property type="match status" value="1"/>
</dbReference>
<dbReference type="CDD" id="cd06225">
    <property type="entry name" value="HAMP"/>
    <property type="match status" value="1"/>
</dbReference>
<feature type="region of interest" description="Disordered" evidence="15">
    <location>
        <begin position="541"/>
        <end position="571"/>
    </location>
</feature>
<feature type="compositionally biased region" description="Basic and acidic residues" evidence="15">
    <location>
        <begin position="561"/>
        <end position="571"/>
    </location>
</feature>
<protein>
    <recommendedName>
        <fullName evidence="14">Sensor histidine kinase MtrB</fullName>
        <ecNumber evidence="3">2.7.13.3</ecNumber>
    </recommendedName>
</protein>
<dbReference type="Pfam" id="PF00512">
    <property type="entry name" value="HisKA"/>
    <property type="match status" value="1"/>
</dbReference>
<dbReference type="Gene3D" id="6.10.340.10">
    <property type="match status" value="1"/>
</dbReference>
<evidence type="ECO:0000256" key="12">
    <source>
        <dbReference type="ARBA" id="ARBA00023012"/>
    </source>
</evidence>
<evidence type="ECO:0000313" key="19">
    <source>
        <dbReference type="EMBL" id="TWD14255.1"/>
    </source>
</evidence>
<sequence>MSAPPDASGSVRSSWRSRPAQLVTRLAQLWRRSLQLRVVSMALLLGLITVSIISIAMYRSIADGLVQDRVEIATIQSRQLTNRAQETLDQTDQTENISQISAVVQDTVNTTLKPPSNDRSRYVLLARSQSSPEPLPPLEVTTAFDGVTLSQIPNELRQAVAADPAKQQVATIDLQRNENSGGTESALSSAEEVPAVVVGSQITVPSAGAYDVYLIYPMDQEERTLDTISRSFLLGALSLVLLVAAVAYVVTRQVVAPVRRAAAVAERLSSGHLNERMSARGEDDLAQLGQSFNDMADSLQAQIRQLEGLSRVQQRFVSDVSHELRTPLTTITMASDVLMSSRHEMDPVTARSAELLSTEIDRFEALLSDLLEISRHDAGAAVLDLEATDLGPIVDQVVAATAPLAAARGSDVRVVRATPTAVAEVDARRIERILRNLVVNAVEHGEGEPVVVHVGQNEHSVSVLVEDRGVGLRPGEASLVFNRFWRADPARARNTGGTGLGLAISLEDARLHNGWLQAWGEPGVGSRFRLTLPRSAGGRISTAALPLTPTEMLDDPGSAEGPHRPALRGEP</sequence>
<evidence type="ECO:0000313" key="20">
    <source>
        <dbReference type="Proteomes" id="UP000315628"/>
    </source>
</evidence>
<evidence type="ECO:0000256" key="1">
    <source>
        <dbReference type="ARBA" id="ARBA00000085"/>
    </source>
</evidence>
<dbReference type="SUPFAM" id="SSF158472">
    <property type="entry name" value="HAMP domain-like"/>
    <property type="match status" value="1"/>
</dbReference>
<evidence type="ECO:0000256" key="7">
    <source>
        <dbReference type="ARBA" id="ARBA00022692"/>
    </source>
</evidence>
<evidence type="ECO:0000256" key="14">
    <source>
        <dbReference type="ARBA" id="ARBA00035305"/>
    </source>
</evidence>
<dbReference type="InterPro" id="IPR004358">
    <property type="entry name" value="Sig_transdc_His_kin-like_C"/>
</dbReference>
<dbReference type="SMART" id="SM00304">
    <property type="entry name" value="HAMP"/>
    <property type="match status" value="1"/>
</dbReference>
<evidence type="ECO:0000256" key="6">
    <source>
        <dbReference type="ARBA" id="ARBA00022679"/>
    </source>
</evidence>
<dbReference type="Pfam" id="PF00672">
    <property type="entry name" value="HAMP"/>
    <property type="match status" value="1"/>
</dbReference>
<evidence type="ECO:0000256" key="13">
    <source>
        <dbReference type="ARBA" id="ARBA00023136"/>
    </source>
</evidence>
<dbReference type="SUPFAM" id="SSF47384">
    <property type="entry name" value="Homodimeric domain of signal transducing histidine kinase"/>
    <property type="match status" value="1"/>
</dbReference>
<dbReference type="PANTHER" id="PTHR43547:SF2">
    <property type="entry name" value="HYBRID SIGNAL TRANSDUCTION HISTIDINE KINASE C"/>
    <property type="match status" value="1"/>
</dbReference>
<dbReference type="GO" id="GO:0000155">
    <property type="term" value="F:phosphorelay sensor kinase activity"/>
    <property type="evidence" value="ECO:0007669"/>
    <property type="project" value="InterPro"/>
</dbReference>
<evidence type="ECO:0000256" key="10">
    <source>
        <dbReference type="ARBA" id="ARBA00022840"/>
    </source>
</evidence>
<dbReference type="InterPro" id="IPR036890">
    <property type="entry name" value="HATPase_C_sf"/>
</dbReference>
<accession>A0A560W9N9</accession>
<dbReference type="GO" id="GO:0005886">
    <property type="term" value="C:plasma membrane"/>
    <property type="evidence" value="ECO:0007669"/>
    <property type="project" value="UniProtKB-SubCell"/>
</dbReference>
<keyword evidence="13 16" id="KW-0472">Membrane</keyword>
<dbReference type="EMBL" id="VIUW01000003">
    <property type="protein sequence ID" value="TWD14255.1"/>
    <property type="molecule type" value="Genomic_DNA"/>
</dbReference>
<dbReference type="FunFam" id="1.10.287.130:FF:000010">
    <property type="entry name" value="Two-component sensor histidine kinase"/>
    <property type="match status" value="1"/>
</dbReference>
<keyword evidence="10" id="KW-0067">ATP-binding</keyword>
<dbReference type="InterPro" id="IPR047669">
    <property type="entry name" value="MtrAB_MtrB"/>
</dbReference>
<dbReference type="InterPro" id="IPR003594">
    <property type="entry name" value="HATPase_dom"/>
</dbReference>
<dbReference type="InterPro" id="IPR036097">
    <property type="entry name" value="HisK_dim/P_sf"/>
</dbReference>
<keyword evidence="11 16" id="KW-1133">Transmembrane helix</keyword>
<dbReference type="SUPFAM" id="SSF55874">
    <property type="entry name" value="ATPase domain of HSP90 chaperone/DNA topoisomerase II/histidine kinase"/>
    <property type="match status" value="1"/>
</dbReference>
<dbReference type="PANTHER" id="PTHR43547">
    <property type="entry name" value="TWO-COMPONENT HISTIDINE KINASE"/>
    <property type="match status" value="1"/>
</dbReference>
<dbReference type="FunFam" id="3.30.565.10:FF:000013">
    <property type="entry name" value="Two-component sensor histidine kinase"/>
    <property type="match status" value="1"/>
</dbReference>